<reference evidence="17" key="1">
    <citation type="submission" date="2025-04" db="UniProtKB">
        <authorList>
            <consortium name="RefSeq"/>
        </authorList>
    </citation>
    <scope>IDENTIFICATION</scope>
    <source>
        <tissue evidence="17">Whole insect</tissue>
    </source>
</reference>
<dbReference type="Gene3D" id="1.25.40.510">
    <property type="entry name" value="GLE1-like"/>
    <property type="match status" value="1"/>
</dbReference>
<evidence type="ECO:0000256" key="12">
    <source>
        <dbReference type="ARBA" id="ARBA00030897"/>
    </source>
</evidence>
<dbReference type="RefSeq" id="XP_050498868.1">
    <property type="nucleotide sequence ID" value="XM_050642911.1"/>
</dbReference>
<accession>A0A6P7FQ16</accession>
<evidence type="ECO:0000313" key="17">
    <source>
        <dbReference type="RefSeq" id="XP_028136857.1"/>
    </source>
</evidence>
<keyword evidence="6" id="KW-0811">Translocation</keyword>
<name>A0A6P7FQ16_DIAVI</name>
<dbReference type="Proteomes" id="UP001652700">
    <property type="component" value="Unplaced"/>
</dbReference>
<organism evidence="17">
    <name type="scientific">Diabrotica virgifera virgifera</name>
    <name type="common">western corn rootworm</name>
    <dbReference type="NCBI Taxonomy" id="50390"/>
    <lineage>
        <taxon>Eukaryota</taxon>
        <taxon>Metazoa</taxon>
        <taxon>Ecdysozoa</taxon>
        <taxon>Arthropoda</taxon>
        <taxon>Hexapoda</taxon>
        <taxon>Insecta</taxon>
        <taxon>Pterygota</taxon>
        <taxon>Neoptera</taxon>
        <taxon>Endopterygota</taxon>
        <taxon>Coleoptera</taxon>
        <taxon>Polyphaga</taxon>
        <taxon>Cucujiformia</taxon>
        <taxon>Chrysomeloidea</taxon>
        <taxon>Chrysomelidae</taxon>
        <taxon>Galerucinae</taxon>
        <taxon>Diabroticina</taxon>
        <taxon>Diabroticites</taxon>
        <taxon>Diabrotica</taxon>
    </lineage>
</organism>
<evidence type="ECO:0000313" key="15">
    <source>
        <dbReference type="EnsemblMetazoa" id="XP_050498868.1"/>
    </source>
</evidence>
<keyword evidence="16" id="KW-1185">Reference proteome</keyword>
<dbReference type="InParanoid" id="A0A6P7FQ16"/>
<dbReference type="AlphaFoldDB" id="A0A6P7FQ16"/>
<evidence type="ECO:0000256" key="8">
    <source>
        <dbReference type="ARBA" id="ARBA00023242"/>
    </source>
</evidence>
<evidence type="ECO:0000256" key="7">
    <source>
        <dbReference type="ARBA" id="ARBA00023132"/>
    </source>
</evidence>
<dbReference type="PANTHER" id="PTHR12960:SF0">
    <property type="entry name" value="MRNA EXPORT FACTOR GLE1"/>
    <property type="match status" value="1"/>
</dbReference>
<dbReference type="Pfam" id="PF07817">
    <property type="entry name" value="GLE1"/>
    <property type="match status" value="1"/>
</dbReference>
<evidence type="ECO:0000256" key="14">
    <source>
        <dbReference type="SAM" id="MobiDB-lite"/>
    </source>
</evidence>
<dbReference type="OrthoDB" id="420884at2759"/>
<dbReference type="RefSeq" id="XP_028136857.1">
    <property type="nucleotide sequence ID" value="XM_028281056.1"/>
</dbReference>
<keyword evidence="7" id="KW-0906">Nuclear pore complex</keyword>
<feature type="region of interest" description="Disordered" evidence="14">
    <location>
        <begin position="25"/>
        <end position="60"/>
    </location>
</feature>
<keyword evidence="13" id="KW-0175">Coiled coil</keyword>
<keyword evidence="3" id="KW-0813">Transport</keyword>
<proteinExistence type="inferred from homology"/>
<evidence type="ECO:0000256" key="4">
    <source>
        <dbReference type="ARBA" id="ARBA00022816"/>
    </source>
</evidence>
<comment type="subcellular location">
    <subcellularLocation>
        <location evidence="1">Nucleus</location>
        <location evidence="1">Nuclear pore complex</location>
    </subcellularLocation>
</comment>
<protein>
    <recommendedName>
        <fullName evidence="10">mRNA export factor GLE1</fullName>
    </recommendedName>
    <alternativeName>
        <fullName evidence="12">GLE1 RNA export mediator</fullName>
    </alternativeName>
    <alternativeName>
        <fullName evidence="11">Nucleoporin GLE1</fullName>
    </alternativeName>
</protein>
<keyword evidence="8" id="KW-0539">Nucleus</keyword>
<dbReference type="KEGG" id="dvv:114331468"/>
<evidence type="ECO:0000256" key="13">
    <source>
        <dbReference type="SAM" id="Coils"/>
    </source>
</evidence>
<dbReference type="GO" id="GO:0044614">
    <property type="term" value="C:nuclear pore cytoplasmic filaments"/>
    <property type="evidence" value="ECO:0007669"/>
    <property type="project" value="TreeGrafter"/>
</dbReference>
<comment type="similarity">
    <text evidence="2">Belongs to the GLE1 family.</text>
</comment>
<evidence type="ECO:0000256" key="6">
    <source>
        <dbReference type="ARBA" id="ARBA00023010"/>
    </source>
</evidence>
<reference evidence="15" key="2">
    <citation type="submission" date="2025-05" db="UniProtKB">
        <authorList>
            <consortium name="EnsemblMetazoa"/>
        </authorList>
    </citation>
    <scope>IDENTIFICATION</scope>
</reference>
<evidence type="ECO:0000256" key="2">
    <source>
        <dbReference type="ARBA" id="ARBA00011056"/>
    </source>
</evidence>
<dbReference type="GO" id="GO:0000822">
    <property type="term" value="F:inositol hexakisphosphate binding"/>
    <property type="evidence" value="ECO:0007669"/>
    <property type="project" value="TreeGrafter"/>
</dbReference>
<gene>
    <name evidence="17" type="primary">LOC114331468</name>
</gene>
<keyword evidence="4" id="KW-0509">mRNA transport</keyword>
<dbReference type="PANTHER" id="PTHR12960">
    <property type="entry name" value="GLE-1-RELATED"/>
    <property type="match status" value="1"/>
</dbReference>
<dbReference type="GO" id="GO:0031369">
    <property type="term" value="F:translation initiation factor binding"/>
    <property type="evidence" value="ECO:0007669"/>
    <property type="project" value="TreeGrafter"/>
</dbReference>
<dbReference type="EnsemblMetazoa" id="XM_050642911.1">
    <property type="protein sequence ID" value="XP_050498868.1"/>
    <property type="gene ID" value="LOC114331468"/>
</dbReference>
<evidence type="ECO:0000256" key="9">
    <source>
        <dbReference type="ARBA" id="ARBA00024680"/>
    </source>
</evidence>
<dbReference type="InterPro" id="IPR012476">
    <property type="entry name" value="GLE1"/>
</dbReference>
<evidence type="ECO:0000256" key="10">
    <source>
        <dbReference type="ARBA" id="ARBA00026227"/>
    </source>
</evidence>
<keyword evidence="5" id="KW-0653">Protein transport</keyword>
<sequence length="611" mass="71177">MEDPLSFGFKQLKVSVLNKLDHINSSTNGYVPTEKPSRKNQVGIPVPKDNLKKSSPQSNQSEIQFQSLMDVFEHNRRQEVINKVQARLKKFEDFTVQQELNKKEQWFKKQQEFIEDLQQQENNINQALQEYDKNSSHSQAQLALYYKDLELKRQVQENEIKRREYEKQLLYKCIDKIKKLQPEFSSLYEKILKTIKRCQKIEDLKAQHAEDFQLLNSLPSSFDVIIKSCKNAKVTDDDVKNAQDMFIQLQNIERKINETVDSINKTHEHASIPKPTPLPVESKALVTNPKPVAKNQSAPSIEKYITLDNFNIYSELMDFLDKYTESIKNLENDSTQKEFMQDCKKAINIPVNSLSGVNAEHVLDKFNKLFRLLKGQDNIIANKRINASIHPCGIQFCKYLLAKRFVLQSDLIISSNSESAFCYATVIVSLWNEFPDFGKLILAYFYKVCPYLVPYNVPKQEGESDEEYYQRQGYQYKDGQIEKQDKYLKRMTGVMRLYSAIMIVKPKRGYTNIYNIQNGWKWLTSTLKLEPEVDITATLVHTFLETAGFEMEACYGKIFKKLLQIIMGQFLPSCKQKCTGGALTRLELLLEDYLQKQKFESPDGYLGYTYW</sequence>
<dbReference type="GO" id="GO:0005737">
    <property type="term" value="C:cytoplasm"/>
    <property type="evidence" value="ECO:0007669"/>
    <property type="project" value="TreeGrafter"/>
</dbReference>
<evidence type="ECO:0000256" key="1">
    <source>
        <dbReference type="ARBA" id="ARBA00004567"/>
    </source>
</evidence>
<dbReference type="GO" id="GO:0005543">
    <property type="term" value="F:phospholipid binding"/>
    <property type="evidence" value="ECO:0007669"/>
    <property type="project" value="TreeGrafter"/>
</dbReference>
<dbReference type="InterPro" id="IPR038506">
    <property type="entry name" value="GLE1-like_sf"/>
</dbReference>
<evidence type="ECO:0000256" key="3">
    <source>
        <dbReference type="ARBA" id="ARBA00022448"/>
    </source>
</evidence>
<dbReference type="GO" id="GO:0016973">
    <property type="term" value="P:poly(A)+ mRNA export from nucleus"/>
    <property type="evidence" value="ECO:0007669"/>
    <property type="project" value="InterPro"/>
</dbReference>
<evidence type="ECO:0000256" key="5">
    <source>
        <dbReference type="ARBA" id="ARBA00022927"/>
    </source>
</evidence>
<evidence type="ECO:0000313" key="16">
    <source>
        <dbReference type="Proteomes" id="UP001652700"/>
    </source>
</evidence>
<dbReference type="GeneID" id="114331468"/>
<evidence type="ECO:0000256" key="11">
    <source>
        <dbReference type="ARBA" id="ARBA00029983"/>
    </source>
</evidence>
<feature type="coiled-coil region" evidence="13">
    <location>
        <begin position="110"/>
        <end position="168"/>
    </location>
</feature>
<comment type="function">
    <text evidence="9">Required for the export of mRNAs containing poly(A) tails from the nucleus into the cytoplasm. May be involved in the terminal step of the mRNA transport through the nuclear pore complex (NPC).</text>
</comment>
<dbReference type="GO" id="GO:0015031">
    <property type="term" value="P:protein transport"/>
    <property type="evidence" value="ECO:0007669"/>
    <property type="project" value="UniProtKB-KW"/>
</dbReference>